<dbReference type="PANTHER" id="PTHR34547">
    <property type="entry name" value="YACP-LIKE NYN DOMAIN PROTEIN"/>
    <property type="match status" value="1"/>
</dbReference>
<dbReference type="Pfam" id="PF05991">
    <property type="entry name" value="NYN_YacP"/>
    <property type="match status" value="1"/>
</dbReference>
<gene>
    <name evidence="3" type="ORF">AVDCRST_MAG07-465</name>
</gene>
<evidence type="ECO:0000256" key="1">
    <source>
        <dbReference type="SAM" id="Coils"/>
    </source>
</evidence>
<dbReference type="EMBL" id="CADCUB010000018">
    <property type="protein sequence ID" value="CAA9308540.1"/>
    <property type="molecule type" value="Genomic_DNA"/>
</dbReference>
<proteinExistence type="predicted"/>
<evidence type="ECO:0000313" key="3">
    <source>
        <dbReference type="EMBL" id="CAA9308540.1"/>
    </source>
</evidence>
<evidence type="ECO:0000256" key="2">
    <source>
        <dbReference type="SAM" id="MobiDB-lite"/>
    </source>
</evidence>
<accession>A0A6J4KLM4</accession>
<dbReference type="AlphaFoldDB" id="A0A6J4KLM4"/>
<sequence>MSRPLPAAVRTRVLALAADRLASLSEEQVPPAVRPFRRFTPKRRAAAAAVPLAAVLEQDPVFRQLVSEAVPAPLAEALRSGEAPAAAPPDEVAAAAYLLRTEGWEAVVDAAAAELAARDRVAAGAATVDEVQRLTEQLEALRAHGRLEAGRLTRERDVARAEAAAALRRSRELGARAAAAERALAASAVAGPAEQPPAVESSRDDSVELRRLRAKLRAAEEALAACRAAARGERREEQVRLRVLLDSVVGAAAGLQRELGLPPVEERPADALAEALAATASPSVAVQGRSDDDPALLDALLAVPSTHLLVDGYNVTKSGYGEQSLEVQRGRLLTMLGALAARTGVELTVVFDGAGLEAGRPPAAAAPRGVRLLFSRAGETADDVLRALVRREPRGRPVVVVSSDREVADDVRRDGARPVPSRALLGLLERGAR</sequence>
<evidence type="ECO:0008006" key="4">
    <source>
        <dbReference type="Google" id="ProtNLM"/>
    </source>
</evidence>
<reference evidence="3" key="1">
    <citation type="submission" date="2020-02" db="EMBL/GenBank/DDBJ databases">
        <authorList>
            <person name="Meier V. D."/>
        </authorList>
    </citation>
    <scope>NUCLEOTIDE SEQUENCE</scope>
    <source>
        <strain evidence="3">AVDCRST_MAG07</strain>
    </source>
</reference>
<feature type="region of interest" description="Disordered" evidence="2">
    <location>
        <begin position="187"/>
        <end position="206"/>
    </location>
</feature>
<dbReference type="PANTHER" id="PTHR34547:SF1">
    <property type="entry name" value="YACP-LIKE NYN DOMAIN PROTEIN"/>
    <property type="match status" value="1"/>
</dbReference>
<keyword evidence="1" id="KW-0175">Coiled coil</keyword>
<dbReference type="InterPro" id="IPR010298">
    <property type="entry name" value="YacP-like"/>
</dbReference>
<name>A0A6J4KLM4_9ACTN</name>
<organism evidence="3">
    <name type="scientific">uncultured Frankineae bacterium</name>
    <dbReference type="NCBI Taxonomy" id="437475"/>
    <lineage>
        <taxon>Bacteria</taxon>
        <taxon>Bacillati</taxon>
        <taxon>Actinomycetota</taxon>
        <taxon>Actinomycetes</taxon>
        <taxon>Frankiales</taxon>
        <taxon>environmental samples</taxon>
    </lineage>
</organism>
<protein>
    <recommendedName>
        <fullName evidence="4">RNA-binding protein</fullName>
    </recommendedName>
</protein>
<feature type="coiled-coil region" evidence="1">
    <location>
        <begin position="209"/>
        <end position="236"/>
    </location>
</feature>